<evidence type="ECO:0000256" key="5">
    <source>
        <dbReference type="ARBA" id="ARBA00022475"/>
    </source>
</evidence>
<proteinExistence type="inferred from homology"/>
<keyword evidence="7" id="KW-0972">Capsule biogenesis/degradation</keyword>
<feature type="transmembrane region" description="Helical" evidence="12">
    <location>
        <begin position="178"/>
        <end position="197"/>
    </location>
</feature>
<dbReference type="PANTHER" id="PTHR32309:SF13">
    <property type="entry name" value="FERRIC ENTEROBACTIN TRANSPORT PROTEIN FEPE"/>
    <property type="match status" value="1"/>
</dbReference>
<comment type="caution">
    <text evidence="14">The sequence shown here is derived from an EMBL/GenBank/DDBJ whole genome shotgun (WGS) entry which is preliminary data.</text>
</comment>
<dbReference type="GO" id="GO:0004713">
    <property type="term" value="F:protein tyrosine kinase activity"/>
    <property type="evidence" value="ECO:0007669"/>
    <property type="project" value="TreeGrafter"/>
</dbReference>
<comment type="pathway">
    <text evidence="2">Capsule biogenesis; capsule polysaccharide biosynthesis.</text>
</comment>
<dbReference type="GO" id="GO:0005886">
    <property type="term" value="C:plasma membrane"/>
    <property type="evidence" value="ECO:0007669"/>
    <property type="project" value="UniProtKB-SubCell"/>
</dbReference>
<evidence type="ECO:0000256" key="10">
    <source>
        <dbReference type="ARBA" id="ARBA00023169"/>
    </source>
</evidence>
<evidence type="ECO:0000256" key="7">
    <source>
        <dbReference type="ARBA" id="ARBA00022903"/>
    </source>
</evidence>
<dbReference type="InterPro" id="IPR050445">
    <property type="entry name" value="Bact_polysacc_biosynth/exp"/>
</dbReference>
<dbReference type="UniPathway" id="UPA00934"/>
<evidence type="ECO:0000256" key="11">
    <source>
        <dbReference type="ARBA" id="ARBA00045736"/>
    </source>
</evidence>
<evidence type="ECO:0000256" key="12">
    <source>
        <dbReference type="SAM" id="Phobius"/>
    </source>
</evidence>
<comment type="subcellular location">
    <subcellularLocation>
        <location evidence="1">Cell membrane</location>
        <topology evidence="1">Multi-pass membrane protein</topology>
    </subcellularLocation>
</comment>
<dbReference type="InterPro" id="IPR003856">
    <property type="entry name" value="LPS_length_determ_N"/>
</dbReference>
<evidence type="ECO:0000313" key="15">
    <source>
        <dbReference type="Proteomes" id="UP000235073"/>
    </source>
</evidence>
<comment type="similarity">
    <text evidence="3">Belongs to the CpsC/CapA family.</text>
</comment>
<dbReference type="Pfam" id="PF02706">
    <property type="entry name" value="Wzz"/>
    <property type="match status" value="1"/>
</dbReference>
<protein>
    <recommendedName>
        <fullName evidence="4">Capsular polysaccharide biosynthesis protein CpsC</fullName>
    </recommendedName>
</protein>
<evidence type="ECO:0000256" key="4">
    <source>
        <dbReference type="ARBA" id="ARBA00020739"/>
    </source>
</evidence>
<dbReference type="Proteomes" id="UP000235073">
    <property type="component" value="Unassembled WGS sequence"/>
</dbReference>
<evidence type="ECO:0000256" key="1">
    <source>
        <dbReference type="ARBA" id="ARBA00004651"/>
    </source>
</evidence>
<dbReference type="RefSeq" id="WP_101774177.1">
    <property type="nucleotide sequence ID" value="NZ_PKIB01000001.1"/>
</dbReference>
<keyword evidence="9 12" id="KW-0472">Membrane</keyword>
<sequence length="228" mass="24754">MNSNDQASIEIDVFYLLRKLWSKKFFIIFIALVVGTVALLGSIFLIKPKYTSTTRIYVVSKTADNITSQDLQAGSYLVNDYKEVITSSEVLSSVIDQQKLALSTSELSDMITVDIPTDTRVISISVEDTDAQEAADIANAIREIAAEKIKAVTKVDDVTTLEAATTPKHPSSPNVKKNLALGILVGGALAVIVILVVEVLDDSVRRPEDIEEVLGMTLLGVVPDIDKM</sequence>
<keyword evidence="8 12" id="KW-1133">Transmembrane helix</keyword>
<evidence type="ECO:0000256" key="8">
    <source>
        <dbReference type="ARBA" id="ARBA00022989"/>
    </source>
</evidence>
<keyword evidence="6 12" id="KW-0812">Transmembrane</keyword>
<evidence type="ECO:0000256" key="2">
    <source>
        <dbReference type="ARBA" id="ARBA00005132"/>
    </source>
</evidence>
<evidence type="ECO:0000259" key="13">
    <source>
        <dbReference type="Pfam" id="PF02706"/>
    </source>
</evidence>
<evidence type="ECO:0000256" key="3">
    <source>
        <dbReference type="ARBA" id="ARBA00006683"/>
    </source>
</evidence>
<name>A0A2I1YJ25_STRMC</name>
<dbReference type="PANTHER" id="PTHR32309">
    <property type="entry name" value="TYROSINE-PROTEIN KINASE"/>
    <property type="match status" value="1"/>
</dbReference>
<evidence type="ECO:0000256" key="6">
    <source>
        <dbReference type="ARBA" id="ARBA00022692"/>
    </source>
</evidence>
<dbReference type="AlphaFoldDB" id="A0A2I1YJ25"/>
<organism evidence="14 15">
    <name type="scientific">Streptococcus macedonicus</name>
    <name type="common">Streptococcus gallolyticus macedonicus</name>
    <dbReference type="NCBI Taxonomy" id="59310"/>
    <lineage>
        <taxon>Bacteria</taxon>
        <taxon>Bacillati</taxon>
        <taxon>Bacillota</taxon>
        <taxon>Bacilli</taxon>
        <taxon>Lactobacillales</taxon>
        <taxon>Streptococcaceae</taxon>
        <taxon>Streptococcus</taxon>
    </lineage>
</organism>
<feature type="domain" description="Polysaccharide chain length determinant N-terminal" evidence="13">
    <location>
        <begin position="10"/>
        <end position="97"/>
    </location>
</feature>
<accession>A0A2I1YJ25</accession>
<comment type="function">
    <text evidence="11">Required for CpsD phosphorylation. Involved in the regulation of capsular polysaccharide biosynthesis. May be part of a complex that directs the coordinated polymerization and export to the cell surface of the capsular polysaccharide.</text>
</comment>
<evidence type="ECO:0000256" key="9">
    <source>
        <dbReference type="ARBA" id="ARBA00023136"/>
    </source>
</evidence>
<keyword evidence="5" id="KW-1003">Cell membrane</keyword>
<evidence type="ECO:0000313" key="14">
    <source>
        <dbReference type="EMBL" id="PLA54878.1"/>
    </source>
</evidence>
<keyword evidence="10" id="KW-0270">Exopolysaccharide synthesis</keyword>
<dbReference type="GO" id="GO:0045227">
    <property type="term" value="P:capsule polysaccharide biosynthetic process"/>
    <property type="evidence" value="ECO:0007669"/>
    <property type="project" value="UniProtKB-UniPathway"/>
</dbReference>
<dbReference type="EMBL" id="PKIB01000001">
    <property type="protein sequence ID" value="PLA54878.1"/>
    <property type="molecule type" value="Genomic_DNA"/>
</dbReference>
<gene>
    <name evidence="14" type="ORF">CYK21_01935</name>
</gene>
<reference evidence="14 15" key="1">
    <citation type="submission" date="2017-12" db="EMBL/GenBank/DDBJ databases">
        <title>Phylogenetic diversity of female urinary microbiome.</title>
        <authorList>
            <person name="Thomas-White K."/>
            <person name="Wolfe A.J."/>
        </authorList>
    </citation>
    <scope>NUCLEOTIDE SEQUENCE [LARGE SCALE GENOMIC DNA]</scope>
    <source>
        <strain evidence="14 15">UMB0733</strain>
    </source>
</reference>
<feature type="transmembrane region" description="Helical" evidence="12">
    <location>
        <begin position="25"/>
        <end position="46"/>
    </location>
</feature>